<evidence type="ECO:0000256" key="8">
    <source>
        <dbReference type="ARBA" id="ARBA00023055"/>
    </source>
</evidence>
<comment type="similarity">
    <text evidence="3">Belongs to the ATG2 family.</text>
</comment>
<feature type="region of interest" description="Disordered" evidence="12">
    <location>
        <begin position="1166"/>
        <end position="1191"/>
    </location>
</feature>
<evidence type="ECO:0000256" key="10">
    <source>
        <dbReference type="ARBA" id="ARBA00024479"/>
    </source>
</evidence>
<keyword evidence="7" id="KW-0072">Autophagy</keyword>
<dbReference type="GO" id="GO:0000045">
    <property type="term" value="P:autophagosome assembly"/>
    <property type="evidence" value="ECO:0007669"/>
    <property type="project" value="TreeGrafter"/>
</dbReference>
<proteinExistence type="inferred from homology"/>
<feature type="region of interest" description="Disordered" evidence="12">
    <location>
        <begin position="109"/>
        <end position="128"/>
    </location>
</feature>
<evidence type="ECO:0000256" key="12">
    <source>
        <dbReference type="SAM" id="MobiDB-lite"/>
    </source>
</evidence>
<evidence type="ECO:0000313" key="13">
    <source>
        <dbReference type="EMBL" id="KAJ1982850.1"/>
    </source>
</evidence>
<evidence type="ECO:0000256" key="4">
    <source>
        <dbReference type="ARBA" id="ARBA00018070"/>
    </source>
</evidence>
<dbReference type="GO" id="GO:0000422">
    <property type="term" value="P:autophagy of mitochondrion"/>
    <property type="evidence" value="ECO:0007669"/>
    <property type="project" value="TreeGrafter"/>
</dbReference>
<dbReference type="GO" id="GO:0034045">
    <property type="term" value="C:phagophore assembly site membrane"/>
    <property type="evidence" value="ECO:0007669"/>
    <property type="project" value="UniProtKB-SubCell"/>
</dbReference>
<dbReference type="GO" id="GO:0061908">
    <property type="term" value="C:phagophore"/>
    <property type="evidence" value="ECO:0007669"/>
    <property type="project" value="TreeGrafter"/>
</dbReference>
<dbReference type="OrthoDB" id="18982at2759"/>
<comment type="subcellular location">
    <subcellularLocation>
        <location evidence="1">Endoplasmic reticulum membrane</location>
        <topology evidence="1">Peripheral membrane protein</topology>
    </subcellularLocation>
    <subcellularLocation>
        <location evidence="2">Preautophagosomal structure membrane</location>
        <topology evidence="2">Peripheral membrane protein</topology>
    </subcellularLocation>
</comment>
<keyword evidence="9" id="KW-0472">Membrane</keyword>
<evidence type="ECO:0000256" key="7">
    <source>
        <dbReference type="ARBA" id="ARBA00023006"/>
    </source>
</evidence>
<feature type="compositionally biased region" description="Polar residues" evidence="12">
    <location>
        <begin position="588"/>
        <end position="603"/>
    </location>
</feature>
<evidence type="ECO:0000256" key="6">
    <source>
        <dbReference type="ARBA" id="ARBA00022824"/>
    </source>
</evidence>
<comment type="caution">
    <text evidence="13">The sequence shown here is derived from an EMBL/GenBank/DDBJ whole genome shotgun (WGS) entry which is preliminary data.</text>
</comment>
<keyword evidence="6" id="KW-0256">Endoplasmic reticulum</keyword>
<dbReference type="GO" id="GO:0006869">
    <property type="term" value="P:lipid transport"/>
    <property type="evidence" value="ECO:0007669"/>
    <property type="project" value="UniProtKB-KW"/>
</dbReference>
<feature type="region of interest" description="Disordered" evidence="12">
    <location>
        <begin position="1129"/>
        <end position="1149"/>
    </location>
</feature>
<sequence length="1787" mass="195541">MAFLSFPSWAIPASLQKRLVKFLLKRAIGQFVQEDLETTEHLDIQLSDGRVVLQRLHLNVQVLNEICHGLPVRVQEGVIGTISVRIPWSNLWTGNCELLLQDVTVTLERDETPDPTPHSTPSTASSDDVQVLSSSLHFADDFLRSETNQDPRDSDQLLESMLASVVLESAKRTAEQPVNAEPSVQGLQILTEMVDKIISRVNVRLRHITATVVGSEESASFCLHIPQLDYEDCSALNLANPPVGTDAESDTQWFQKVVRFSSIQLTTSEPSAHVPPTPATHSAHTLCRIPPGEHVIELDFERRLPFHTTGQAPTGRPLQCRVRAHLRRLWSAVSPAQICSILSLIGASTDAPLSPASLFHSTVENWSPPLPNPSPLEEKSPRSTAPPLAAPSHIGPVAVAYQLSIQILVDEICGLVLRQPTWWDPSAGPMPTEVTSAKPMLDRTSHPHCQLTLVGCELTLTMPWGATMAYQQPTRPRAPNTTYGLQGTVVRWQWTVADEQHDHVPVVRHDSSESEAPAISCRGSWSDSQPHSFTLDSAPLTMDLDPVLMESLLALVAAYTSVVHATTQLPPTSPPQNAQEATLGGPWDTSTSRPGSRAANDQSSTVLVRCPRVAMTICMSDPTVVDIPYKLVVRVEDWAISNQCTNWRTIHASYGRALHHAACSGYGGITWARLTVTLNDELCATLTHCSEHQATLGVFRRRSPHHLAPLAQAPPVFSIFDFAQRQGEERVRRSAANDHADSDWYKRRCVEAAEWVVAGHIPVLAVTLDRRRYQLGLGLGRAWSRWLVRVKPQFPGLAVGSDSQEMPPILAPVPWALLLLFNQATLSMQAALPNVTQPDPCRLFHYRLTLQSGELGVFSPPTAVPARYLNLECHAWTLQDLTNTDKPIPIVQPTQPFEAPTKLPMLSAHALWPALSASSRPRIAVVLHWLTGRATTHVEWVRETLSLFAEHPVRPPDQATSEPLLRARHPIPDICVAINNSSVIYQRSSIDRTVACTAGTVWVVGSPSLVDTLKYDWQVTGQDLAVLQQGEQTETLKAPFLGEAMCEMDSGQYWRYHNYVTLLSVSTVNTVFDEPDRSPTAAARPPLSPLTLTADQVQLDTCSDSLADLPVLAQDIADSLRQVLSALQGPVDSPGATRPSAADSGAYRGVNHGDAVQSALSEALATPGHPTATTDWGNGSSDATQPWDPGCEPCDTNRTLALIDEYYSESDAVSQASWDEEWIDHRELGETDLVVVADYSTLPPLPPLQTDDVNLLPSTASSGRLASECDFLSADEASGAGLPLQSQYFAPPVSDTSVSDGEREHPPVAAWRVQCQEFCWQLHDGFDWPSASASCLPDPPVAALPKRSALAPIVVALRDVVLHGATMDPQALVAQTLAMTIGDVEVIDNVASSGWHKFMTYLRSGAHQHPREQNANMSSVHVTRVRPDRTCPGDCEYRVEVVQLPLRFYVDQDTLIFALNFLIQAKAILSASRPSKDAEPAAVPPPTRSGEAPYIQYCHIAPFKVKVDYKPKQLGFDQVAHHHLFGLINLFPLQDAKMVLKEVSVYGVSGWDRLAQQILSEWIPHITHTQIPSMVSGVSPIRSLVTLGSGMADLFILPIEQYRQDGRVVKGLQSGARSFKRTTASEAIKLATKVSSTAQRWLETATDYLETRGDGSRASPGAADDDPLSLEAYTAIPDRQRTSGPPVSRFVDQPTNLQEGLQQAYSSLSKNFGDAAHTILAIPVEVYERSSQGTMQAVLRAVPVAVLKPMIGTSEALSKTLLGLRNTLDPSQLAHMEDQPLVNMLHE</sequence>
<dbReference type="GO" id="GO:0061723">
    <property type="term" value="P:glycophagy"/>
    <property type="evidence" value="ECO:0007669"/>
    <property type="project" value="TreeGrafter"/>
</dbReference>
<dbReference type="InterPro" id="IPR026849">
    <property type="entry name" value="ATG2"/>
</dbReference>
<dbReference type="Proteomes" id="UP001151582">
    <property type="component" value="Unassembled WGS sequence"/>
</dbReference>
<evidence type="ECO:0000256" key="2">
    <source>
        <dbReference type="ARBA" id="ARBA00004623"/>
    </source>
</evidence>
<dbReference type="GO" id="GO:0034727">
    <property type="term" value="P:piecemeal microautophagy of the nucleus"/>
    <property type="evidence" value="ECO:0007669"/>
    <property type="project" value="TreeGrafter"/>
</dbReference>
<evidence type="ECO:0000256" key="5">
    <source>
        <dbReference type="ARBA" id="ARBA00022448"/>
    </source>
</evidence>
<dbReference type="EMBL" id="JANBQB010000078">
    <property type="protein sequence ID" value="KAJ1982850.1"/>
    <property type="molecule type" value="Genomic_DNA"/>
</dbReference>
<organism evidence="13 14">
    <name type="scientific">Dimargaris verticillata</name>
    <dbReference type="NCBI Taxonomy" id="2761393"/>
    <lineage>
        <taxon>Eukaryota</taxon>
        <taxon>Fungi</taxon>
        <taxon>Fungi incertae sedis</taxon>
        <taxon>Zoopagomycota</taxon>
        <taxon>Kickxellomycotina</taxon>
        <taxon>Dimargaritomycetes</taxon>
        <taxon>Dimargaritales</taxon>
        <taxon>Dimargaritaceae</taxon>
        <taxon>Dimargaris</taxon>
    </lineage>
</organism>
<name>A0A9W8EA64_9FUNG</name>
<gene>
    <name evidence="13" type="primary">ATG2</name>
    <name evidence="13" type="ORF">H4R34_001579</name>
</gene>
<dbReference type="PANTHER" id="PTHR13190">
    <property type="entry name" value="AUTOPHAGY-RELATED 2, ISOFORM A"/>
    <property type="match status" value="1"/>
</dbReference>
<dbReference type="PANTHER" id="PTHR13190:SF1">
    <property type="entry name" value="AUTOPHAGY-RELATED 2, ISOFORM A"/>
    <property type="match status" value="1"/>
</dbReference>
<evidence type="ECO:0000256" key="1">
    <source>
        <dbReference type="ARBA" id="ARBA00004406"/>
    </source>
</evidence>
<dbReference type="GO" id="GO:0043495">
    <property type="term" value="F:protein-membrane adaptor activity"/>
    <property type="evidence" value="ECO:0007669"/>
    <property type="project" value="TreeGrafter"/>
</dbReference>
<comment type="catalytic activity">
    <reaction evidence="11">
        <text>a 1,2-diacyl-sn-glycero-3-phosphoethanolamine(in) = a 1,2-diacyl-sn-glycero-3-phosphoethanolamine(out)</text>
        <dbReference type="Rhea" id="RHEA:38895"/>
        <dbReference type="ChEBI" id="CHEBI:64612"/>
    </reaction>
</comment>
<feature type="compositionally biased region" description="Polar residues" evidence="12">
    <location>
        <begin position="1171"/>
        <end position="1184"/>
    </location>
</feature>
<dbReference type="GO" id="GO:0005789">
    <property type="term" value="C:endoplasmic reticulum membrane"/>
    <property type="evidence" value="ECO:0007669"/>
    <property type="project" value="UniProtKB-SubCell"/>
</dbReference>
<keyword evidence="5" id="KW-0813">Transport</keyword>
<dbReference type="Pfam" id="PF13329">
    <property type="entry name" value="ATG2_CAD"/>
    <property type="match status" value="2"/>
</dbReference>
<reference evidence="13" key="1">
    <citation type="submission" date="2022-07" db="EMBL/GenBank/DDBJ databases">
        <title>Phylogenomic reconstructions and comparative analyses of Kickxellomycotina fungi.</title>
        <authorList>
            <person name="Reynolds N.K."/>
            <person name="Stajich J.E."/>
            <person name="Barry K."/>
            <person name="Grigoriev I.V."/>
            <person name="Crous P."/>
            <person name="Smith M.E."/>
        </authorList>
    </citation>
    <scope>NUCLEOTIDE SEQUENCE</scope>
    <source>
        <strain evidence="13">RSA 567</strain>
    </source>
</reference>
<evidence type="ECO:0000256" key="3">
    <source>
        <dbReference type="ARBA" id="ARBA00009714"/>
    </source>
</evidence>
<evidence type="ECO:0000256" key="11">
    <source>
        <dbReference type="ARBA" id="ARBA00024615"/>
    </source>
</evidence>
<feature type="compositionally biased region" description="Low complexity" evidence="12">
    <location>
        <begin position="117"/>
        <end position="128"/>
    </location>
</feature>
<evidence type="ECO:0000256" key="9">
    <source>
        <dbReference type="ARBA" id="ARBA00023136"/>
    </source>
</evidence>
<protein>
    <recommendedName>
        <fullName evidence="4">Autophagy-related protein 2</fullName>
    </recommendedName>
</protein>
<accession>A0A9W8EA64</accession>
<feature type="compositionally biased region" description="Polar residues" evidence="12">
    <location>
        <begin position="568"/>
        <end position="580"/>
    </location>
</feature>
<feature type="region of interest" description="Disordered" evidence="12">
    <location>
        <begin position="369"/>
        <end position="388"/>
    </location>
</feature>
<dbReference type="GO" id="GO:0032266">
    <property type="term" value="F:phosphatidylinositol-3-phosphate binding"/>
    <property type="evidence" value="ECO:0007669"/>
    <property type="project" value="TreeGrafter"/>
</dbReference>
<dbReference type="GO" id="GO:0061709">
    <property type="term" value="P:reticulophagy"/>
    <property type="evidence" value="ECO:0007669"/>
    <property type="project" value="TreeGrafter"/>
</dbReference>
<keyword evidence="14" id="KW-1185">Reference proteome</keyword>
<keyword evidence="8" id="KW-0445">Lipid transport</keyword>
<comment type="catalytic activity">
    <reaction evidence="10">
        <text>a 1,2-diacyl-sn-glycero-3-phospho-L-serine(in) = a 1,2-diacyl-sn-glycero-3-phospho-L-serine(out)</text>
        <dbReference type="Rhea" id="RHEA:38663"/>
        <dbReference type="ChEBI" id="CHEBI:57262"/>
    </reaction>
</comment>
<feature type="region of interest" description="Disordered" evidence="12">
    <location>
        <begin position="568"/>
        <end position="603"/>
    </location>
</feature>
<evidence type="ECO:0000313" key="14">
    <source>
        <dbReference type="Proteomes" id="UP001151582"/>
    </source>
</evidence>